<feature type="chain" id="PRO_5040788680" description="F5/8 type C domain-containing protein" evidence="2">
    <location>
        <begin position="21"/>
        <end position="924"/>
    </location>
</feature>
<gene>
    <name evidence="4" type="ORF">OS493_000885</name>
</gene>
<proteinExistence type="predicted"/>
<organism evidence="4 5">
    <name type="scientific">Desmophyllum pertusum</name>
    <dbReference type="NCBI Taxonomy" id="174260"/>
    <lineage>
        <taxon>Eukaryota</taxon>
        <taxon>Metazoa</taxon>
        <taxon>Cnidaria</taxon>
        <taxon>Anthozoa</taxon>
        <taxon>Hexacorallia</taxon>
        <taxon>Scleractinia</taxon>
        <taxon>Caryophylliina</taxon>
        <taxon>Caryophylliidae</taxon>
        <taxon>Desmophyllum</taxon>
    </lineage>
</organism>
<feature type="domain" description="F5/8 type C" evidence="3">
    <location>
        <begin position="815"/>
        <end position="921"/>
    </location>
</feature>
<protein>
    <recommendedName>
        <fullName evidence="3">F5/8 type C domain-containing protein</fullName>
    </recommendedName>
</protein>
<name>A0A9X0D7A9_9CNID</name>
<dbReference type="CDD" id="cd00057">
    <property type="entry name" value="FA58C"/>
    <property type="match status" value="1"/>
</dbReference>
<dbReference type="Pfam" id="PF00754">
    <property type="entry name" value="F5_F8_type_C"/>
    <property type="match status" value="1"/>
</dbReference>
<dbReference type="EMBL" id="MU825873">
    <property type="protein sequence ID" value="KAJ7387554.1"/>
    <property type="molecule type" value="Genomic_DNA"/>
</dbReference>
<keyword evidence="2" id="KW-0732">Signal</keyword>
<feature type="region of interest" description="Disordered" evidence="1">
    <location>
        <begin position="662"/>
        <end position="688"/>
    </location>
</feature>
<dbReference type="Proteomes" id="UP001163046">
    <property type="component" value="Unassembled WGS sequence"/>
</dbReference>
<dbReference type="InterPro" id="IPR000421">
    <property type="entry name" value="FA58C"/>
</dbReference>
<sequence>MAKFCFLLLSVLSLGAYGEGDTNNDVRLRSEDANNFINVKTRIRRGIYHECYYEGCGFEEVSESISPSSRAYEYFYTYTCAKFGRNCKVPCSYREDCSFGNWGGWRGDVKAQTPGCYPQTRAKPYNHPLQKTSRRFNCNGLNTNCRDEPVQKRQQCVCRKANCQAGSWKQWSGDIKDGSCGMQIRSRPYVLTWSLKQRAESCHGIQTMCPLPDSDFRKMCRCSKADCTLEDWGEWEGAAKEGTCTEQKRTREYTKSVIYESHTKECPNLPQQCPPEANNETRTMCSCKYATCTLGNWSEWEPKEMKGEHCGHQQTRRKTFSLKFAYQVHTEKCPSLPQTCPDDIVENRTQCKCAYRDSCKLSTWSEWDKPLTEEGCELQTRKQIYFDPLKYSLQEDCSGLLTSCITEPEETRNFCKCKNVECNLGEWSDWSSTPNFAAGQCGTEKRTREYIGEEKFIFGETCNDNTTCPPGQEETRTMCKCPYVTCNISYWNAWAWQGKLPEDGCAQQRRTKTVTPKNHEKIQAESCDGLQTTCPFIPPETRQWCNCSFREDCVLNNWSEWEGKLPDVGCADQIRTRDYNKSVEWIERDTCDGLESCPVIREETRTNYNLFLGNWTRTSFNSQTNCYVEVRVKNDSSGFKKVEQAHSCDRIPIECSDNEKEERKDCVGGSDGKTTSAPTGPSVTTVAPTTEPQPATFVYLGCFKDSSKPRPLPIMIANKRGGIDWHNLKKTVQACAEVAKKQRLEYFSVQFYGECWSGKDAGETFARDGPSKECYAGVGKKGINAVYRIEDLPACSSELSFNAAVSTGKVKDQEWCAGDAAEYQWITADLEGERQISGIGTQGADTKDNWVTLYTLEWSKDGEAWETYQEDGQDKVFTGNSDRFTLENRWLKSPITAGFLRFKPKSWTSTHVCMKIRIYGCDAV</sequence>
<evidence type="ECO:0000259" key="3">
    <source>
        <dbReference type="PROSITE" id="PS50022"/>
    </source>
</evidence>
<dbReference type="SUPFAM" id="SSF49785">
    <property type="entry name" value="Galactose-binding domain-like"/>
    <property type="match status" value="1"/>
</dbReference>
<evidence type="ECO:0000256" key="2">
    <source>
        <dbReference type="SAM" id="SignalP"/>
    </source>
</evidence>
<dbReference type="PANTHER" id="PTHR24543:SF291">
    <property type="entry name" value="SMOKE ALARM, ISOFORM D"/>
    <property type="match status" value="1"/>
</dbReference>
<dbReference type="AlphaFoldDB" id="A0A9X0D7A9"/>
<comment type="caution">
    <text evidence="4">The sequence shown here is derived from an EMBL/GenBank/DDBJ whole genome shotgun (WGS) entry which is preliminary data.</text>
</comment>
<dbReference type="OrthoDB" id="5945778at2759"/>
<dbReference type="PANTHER" id="PTHR24543">
    <property type="entry name" value="MULTICOPPER OXIDASE-RELATED"/>
    <property type="match status" value="1"/>
</dbReference>
<dbReference type="PROSITE" id="PS50022">
    <property type="entry name" value="FA58C_3"/>
    <property type="match status" value="1"/>
</dbReference>
<evidence type="ECO:0000313" key="4">
    <source>
        <dbReference type="EMBL" id="KAJ7387554.1"/>
    </source>
</evidence>
<evidence type="ECO:0000256" key="1">
    <source>
        <dbReference type="SAM" id="MobiDB-lite"/>
    </source>
</evidence>
<keyword evidence="5" id="KW-1185">Reference proteome</keyword>
<reference evidence="4" key="1">
    <citation type="submission" date="2023-01" db="EMBL/GenBank/DDBJ databases">
        <title>Genome assembly of the deep-sea coral Lophelia pertusa.</title>
        <authorList>
            <person name="Herrera S."/>
            <person name="Cordes E."/>
        </authorList>
    </citation>
    <scope>NUCLEOTIDE SEQUENCE</scope>
    <source>
        <strain evidence="4">USNM1676648</strain>
        <tissue evidence="4">Polyp</tissue>
    </source>
</reference>
<feature type="signal peptide" evidence="2">
    <location>
        <begin position="1"/>
        <end position="20"/>
    </location>
</feature>
<feature type="compositionally biased region" description="Polar residues" evidence="1">
    <location>
        <begin position="672"/>
        <end position="688"/>
    </location>
</feature>
<dbReference type="InterPro" id="IPR008979">
    <property type="entry name" value="Galactose-bd-like_sf"/>
</dbReference>
<accession>A0A9X0D7A9</accession>
<evidence type="ECO:0000313" key="5">
    <source>
        <dbReference type="Proteomes" id="UP001163046"/>
    </source>
</evidence>
<dbReference type="SMART" id="SM00231">
    <property type="entry name" value="FA58C"/>
    <property type="match status" value="1"/>
</dbReference>
<dbReference type="Gene3D" id="2.60.120.260">
    <property type="entry name" value="Galactose-binding domain-like"/>
    <property type="match status" value="1"/>
</dbReference>